<dbReference type="Gene3D" id="3.40.605.10">
    <property type="entry name" value="Aldehyde Dehydrogenase, Chain A, domain 1"/>
    <property type="match status" value="1"/>
</dbReference>
<accession>A0ABY5JZX6</accession>
<evidence type="ECO:0000313" key="5">
    <source>
        <dbReference type="Proteomes" id="UP001059773"/>
    </source>
</evidence>
<dbReference type="Gene3D" id="3.40.309.10">
    <property type="entry name" value="Aldehyde Dehydrogenase, Chain A, domain 2"/>
    <property type="match status" value="1"/>
</dbReference>
<dbReference type="SUPFAM" id="SSF53720">
    <property type="entry name" value="ALDH-like"/>
    <property type="match status" value="1"/>
</dbReference>
<keyword evidence="5" id="KW-1185">Reference proteome</keyword>
<dbReference type="Proteomes" id="UP001059773">
    <property type="component" value="Chromosome"/>
</dbReference>
<dbReference type="EMBL" id="CP101914">
    <property type="protein sequence ID" value="UUI05654.1"/>
    <property type="molecule type" value="Genomic_DNA"/>
</dbReference>
<sequence>MTNKVQEYGNTVDGVEIFKGEKIPVYNKYTNELIGEVYKADQGVVNDAVSNAVNTFTKVKLPPVDRSEILLQTAKLLEENREELVRTLVQEVGRAINDCNTEVDRAINTFTISAEEAKRISGHGVPIEGQKGNENRFSFTVRTPVGVVGAITPFNMPLNLSAHKIGPAIAAGNTVVLKPSEIAPITVLKLVKIMKEAGLPDGYLNVVNGFGSETGQYLIEDERINKFTFTGSARVGKLIKNTTGIKKVSLELGNNSPTIVHKDAAEIKNIAKLAAQRGFITANGQACIAVQRLYVHKEIYDEFLSEFIQSAKSLKVGNPADPQTDIGVMISEKEVARVDNWVREAIKNGAKLECGGKREGTAYYPTVLTNVNQDMKVVCEEVFGPVVSVIPYESIDAVLQEVNNSDYGLQAGIFTTNLNFAMRAVRELEFGGIIINDVSTFRTDAMPYGGIKNSGLGKEGPKYTIEEMTNEKVIVMNL</sequence>
<evidence type="ECO:0000256" key="2">
    <source>
        <dbReference type="ARBA" id="ARBA00023002"/>
    </source>
</evidence>
<evidence type="ECO:0000259" key="3">
    <source>
        <dbReference type="Pfam" id="PF00171"/>
    </source>
</evidence>
<comment type="similarity">
    <text evidence="1">Belongs to the aldehyde dehydrogenase family.</text>
</comment>
<organism evidence="4 5">
    <name type="scientific">Oceanobacillus jeddahense</name>
    <dbReference type="NCBI Taxonomy" id="1462527"/>
    <lineage>
        <taxon>Bacteria</taxon>
        <taxon>Bacillati</taxon>
        <taxon>Bacillota</taxon>
        <taxon>Bacilli</taxon>
        <taxon>Bacillales</taxon>
        <taxon>Bacillaceae</taxon>
        <taxon>Oceanobacillus</taxon>
    </lineage>
</organism>
<dbReference type="PANTHER" id="PTHR42991">
    <property type="entry name" value="ALDEHYDE DEHYDROGENASE"/>
    <property type="match status" value="1"/>
</dbReference>
<proteinExistence type="inferred from homology"/>
<keyword evidence="2" id="KW-0560">Oxidoreductase</keyword>
<evidence type="ECO:0000313" key="4">
    <source>
        <dbReference type="EMBL" id="UUI05654.1"/>
    </source>
</evidence>
<dbReference type="InterPro" id="IPR015590">
    <property type="entry name" value="Aldehyde_DH_dom"/>
</dbReference>
<name>A0ABY5JZX6_9BACI</name>
<protein>
    <submittedName>
        <fullName evidence="4">Aldehyde dehydrogenase family protein</fullName>
    </submittedName>
</protein>
<dbReference type="PANTHER" id="PTHR42991:SF1">
    <property type="entry name" value="ALDEHYDE DEHYDROGENASE"/>
    <property type="match status" value="1"/>
</dbReference>
<dbReference type="Pfam" id="PF00171">
    <property type="entry name" value="Aldedh"/>
    <property type="match status" value="1"/>
</dbReference>
<dbReference type="InterPro" id="IPR051020">
    <property type="entry name" value="ALDH-related_metabolic_enz"/>
</dbReference>
<dbReference type="InterPro" id="IPR016161">
    <property type="entry name" value="Ald_DH/histidinol_DH"/>
</dbReference>
<feature type="domain" description="Aldehyde dehydrogenase" evidence="3">
    <location>
        <begin position="21"/>
        <end position="474"/>
    </location>
</feature>
<dbReference type="InterPro" id="IPR016163">
    <property type="entry name" value="Ald_DH_C"/>
</dbReference>
<evidence type="ECO:0000256" key="1">
    <source>
        <dbReference type="ARBA" id="ARBA00009986"/>
    </source>
</evidence>
<gene>
    <name evidence="4" type="ORF">NP439_23040</name>
</gene>
<reference evidence="4" key="1">
    <citation type="submission" date="2022-07" db="EMBL/GenBank/DDBJ databases">
        <title>FELIX.</title>
        <authorList>
            <person name="Wan K.H."/>
            <person name="Park S."/>
            <person name="Lawrence Q."/>
            <person name="Eichenberger J.P."/>
            <person name="Booth B.W."/>
            <person name="Piaggio A.J."/>
            <person name="Chandler J.C."/>
            <person name="Franklin A.B."/>
            <person name="Celniker S.E."/>
        </authorList>
    </citation>
    <scope>NUCLEOTIDE SEQUENCE</scope>
    <source>
        <strain evidence="4">QA-1986 374</strain>
    </source>
</reference>
<dbReference type="InterPro" id="IPR016162">
    <property type="entry name" value="Ald_DH_N"/>
</dbReference>